<feature type="transmembrane region" description="Helical" evidence="6">
    <location>
        <begin position="139"/>
        <end position="167"/>
    </location>
</feature>
<dbReference type="InterPro" id="IPR017562">
    <property type="entry name" value="Cyt_c_biogenesis_CcsA"/>
</dbReference>
<feature type="domain" description="Cytochrome c assembly protein" evidence="7">
    <location>
        <begin position="72"/>
        <end position="341"/>
    </location>
</feature>
<reference evidence="8" key="1">
    <citation type="journal article" date="2018" name="Adv. Bot. Res.">
        <title>Evolution of the Plastid Genomes in Diatoms.</title>
        <authorList>
            <person name="Yu M."/>
            <person name="Ashworth M.P."/>
            <person name="Hajrah N.H."/>
            <person name="Khiyami M.A."/>
            <person name="Sabir M.J."/>
            <person name="Alhebshi A.M."/>
            <person name="Al-Malki A.L."/>
            <person name="Sabir J.S.M."/>
            <person name="Theriot E.C."/>
            <person name="Jansen R.K."/>
        </authorList>
    </citation>
    <scope>NUCLEOTIDE SEQUENCE</scope>
</reference>
<dbReference type="Pfam" id="PF01578">
    <property type="entry name" value="Cytochrom_C_asm"/>
    <property type="match status" value="1"/>
</dbReference>
<evidence type="ECO:0000256" key="4">
    <source>
        <dbReference type="ARBA" id="ARBA00022989"/>
    </source>
</evidence>
<evidence type="ECO:0000313" key="8">
    <source>
        <dbReference type="EMBL" id="AWT40379.1"/>
    </source>
</evidence>
<gene>
    <name evidence="6 8" type="primary">ccsA</name>
</gene>
<organism evidence="8">
    <name type="scientific">Astrosyne radiata</name>
    <dbReference type="NCBI Taxonomy" id="1158023"/>
    <lineage>
        <taxon>Eukaryota</taxon>
        <taxon>Sar</taxon>
        <taxon>Stramenopiles</taxon>
        <taxon>Ochrophyta</taxon>
        <taxon>Bacillariophyta</taxon>
        <taxon>Fragilariophyceae</taxon>
        <taxon>Fragilariophycidae</taxon>
        <taxon>Cyclophorales</taxon>
        <taxon>Cyclophoraceae</taxon>
        <taxon>Astrosyne</taxon>
    </lineage>
</organism>
<evidence type="ECO:0000256" key="1">
    <source>
        <dbReference type="ARBA" id="ARBA00004141"/>
    </source>
</evidence>
<comment type="subunit">
    <text evidence="6">May interact with Ccs1.</text>
</comment>
<feature type="transmembrane region" description="Helical" evidence="6">
    <location>
        <begin position="48"/>
        <end position="69"/>
    </location>
</feature>
<dbReference type="PANTHER" id="PTHR30071">
    <property type="entry name" value="HEME EXPORTER PROTEIN C"/>
    <property type="match status" value="1"/>
</dbReference>
<keyword evidence="8" id="KW-0934">Plastid</keyword>
<keyword evidence="4 6" id="KW-1133">Transmembrane helix</keyword>
<dbReference type="InterPro" id="IPR045062">
    <property type="entry name" value="Cyt_c_biogenesis_CcsA/CcmC"/>
</dbReference>
<feature type="transmembrane region" description="Helical" evidence="6">
    <location>
        <begin position="75"/>
        <end position="93"/>
    </location>
</feature>
<dbReference type="InterPro" id="IPR002541">
    <property type="entry name" value="Cyt_c_assembly"/>
</dbReference>
<keyword evidence="3 6" id="KW-0201">Cytochrome c-type biogenesis</keyword>
<keyword evidence="8" id="KW-0150">Chloroplast</keyword>
<evidence type="ECO:0000256" key="3">
    <source>
        <dbReference type="ARBA" id="ARBA00022748"/>
    </source>
</evidence>
<geneLocation type="chloroplast" evidence="8"/>
<evidence type="ECO:0000259" key="7">
    <source>
        <dbReference type="Pfam" id="PF01578"/>
    </source>
</evidence>
<keyword evidence="6" id="KW-0793">Thylakoid</keyword>
<protein>
    <recommendedName>
        <fullName evidence="6">Cytochrome c biogenesis protein CcsA</fullName>
    </recommendedName>
</protein>
<dbReference type="GO" id="GO:0009535">
    <property type="term" value="C:chloroplast thylakoid membrane"/>
    <property type="evidence" value="ECO:0007669"/>
    <property type="project" value="UniProtKB-SubCell"/>
</dbReference>
<comment type="similarity">
    <text evidence="6">Belongs to the CcmF/CycK/Ccl1/NrfE/CcsA family.</text>
</comment>
<dbReference type="HAMAP" id="MF_01391">
    <property type="entry name" value="CytC_CcsA"/>
    <property type="match status" value="1"/>
</dbReference>
<evidence type="ECO:0000256" key="6">
    <source>
        <dbReference type="HAMAP-Rule" id="MF_01391"/>
    </source>
</evidence>
<dbReference type="GO" id="GO:0005886">
    <property type="term" value="C:plasma membrane"/>
    <property type="evidence" value="ECO:0007669"/>
    <property type="project" value="TreeGrafter"/>
</dbReference>
<feature type="transmembrane region" description="Helical" evidence="6">
    <location>
        <begin position="255"/>
        <end position="274"/>
    </location>
</feature>
<dbReference type="AlphaFoldDB" id="A0A2U9NTI3"/>
<dbReference type="GO" id="GO:0020037">
    <property type="term" value="F:heme binding"/>
    <property type="evidence" value="ECO:0007669"/>
    <property type="project" value="InterPro"/>
</dbReference>
<name>A0A2U9NTI3_9STRA</name>
<feature type="transmembrane region" description="Helical" evidence="6">
    <location>
        <begin position="315"/>
        <end position="337"/>
    </location>
</feature>
<dbReference type="RefSeq" id="YP_009497666.1">
    <property type="nucleotide sequence ID" value="NC_038008.1"/>
</dbReference>
<sequence>MINESILKNIQILFSTTSCLSLGIAFLIFWINFLIIYSVKITKIINTILSYSHISIFLVLFFRWFFYGYFPLSNLYESLLLIVWNLLTIYLYCEYKTKTSLISVALLPIILLVNSFSNISLPSDMQLANSLVPSLQSNWLVLHVFMMLSSYSFLITGSALCILFLIISKFQFLNQDFLSTYEFVTNSSFPFVKVILSKKFVNPYKFTVPSALFKLLSNYARRSIDPIYSNELNLYSRRLCDIQILKRVDEWSYKAIGFGFPTLVVGIISGAIWANEAWGSFWSWDPKEVWALITLFVFTSFLHARLIYNWNGTNSAFLGSCGFFIVWICYLGVNFLGQGLHNYGWLL</sequence>
<proteinExistence type="inferred from homology"/>
<feature type="transmembrane region" description="Helical" evidence="6">
    <location>
        <begin position="100"/>
        <end position="119"/>
    </location>
</feature>
<dbReference type="NCBIfam" id="TIGR03144">
    <property type="entry name" value="cytochr_II_ccsB"/>
    <property type="match status" value="1"/>
</dbReference>
<feature type="transmembrane region" description="Helical" evidence="6">
    <location>
        <begin position="289"/>
        <end position="308"/>
    </location>
</feature>
<comment type="subcellular location">
    <subcellularLocation>
        <location evidence="1">Membrane</location>
        <topology evidence="1">Multi-pass membrane protein</topology>
    </subcellularLocation>
    <subcellularLocation>
        <location evidence="6">Plastid</location>
        <location evidence="6">Chloroplast thylakoid membrane</location>
        <topology evidence="6">Multi-pass membrane protein</topology>
    </subcellularLocation>
</comment>
<dbReference type="PANTHER" id="PTHR30071:SF1">
    <property type="entry name" value="CYTOCHROME B_B6 PROTEIN-RELATED"/>
    <property type="match status" value="1"/>
</dbReference>
<accession>A0A2U9NTI3</accession>
<dbReference type="EMBL" id="MG755807">
    <property type="protein sequence ID" value="AWT40379.1"/>
    <property type="molecule type" value="Genomic_DNA"/>
</dbReference>
<dbReference type="GO" id="GO:0017004">
    <property type="term" value="P:cytochrome complex assembly"/>
    <property type="evidence" value="ECO:0007669"/>
    <property type="project" value="UniProtKB-UniRule"/>
</dbReference>
<feature type="transmembrane region" description="Helical" evidence="6">
    <location>
        <begin position="12"/>
        <end position="36"/>
    </location>
</feature>
<evidence type="ECO:0000256" key="2">
    <source>
        <dbReference type="ARBA" id="ARBA00022692"/>
    </source>
</evidence>
<keyword evidence="5 6" id="KW-0472">Membrane</keyword>
<keyword evidence="2 6" id="KW-0812">Transmembrane</keyword>
<dbReference type="GeneID" id="36960311"/>
<comment type="function">
    <text evidence="6">Required during biogenesis of c-type cytochromes (cytochrome c6 and cytochrome f) at the step of heme attachment.</text>
</comment>
<evidence type="ECO:0000256" key="5">
    <source>
        <dbReference type="ARBA" id="ARBA00023136"/>
    </source>
</evidence>